<feature type="domain" description="Reverse transcriptase" evidence="1">
    <location>
        <begin position="48"/>
        <end position="281"/>
    </location>
</feature>
<dbReference type="InterPro" id="IPR000477">
    <property type="entry name" value="RT_dom"/>
</dbReference>
<keyword evidence="3" id="KW-1185">Reference proteome</keyword>
<dbReference type="GO" id="GO:0003964">
    <property type="term" value="F:RNA-directed DNA polymerase activity"/>
    <property type="evidence" value="ECO:0007669"/>
    <property type="project" value="UniProtKB-KW"/>
</dbReference>
<proteinExistence type="predicted"/>
<keyword evidence="2" id="KW-0695">RNA-directed DNA polymerase</keyword>
<dbReference type="CDD" id="cd01650">
    <property type="entry name" value="RT_nLTR_like"/>
    <property type="match status" value="1"/>
</dbReference>
<dbReference type="AlphaFoldDB" id="A0A5B6WQP4"/>
<accession>A0A5B6WQP4</accession>
<keyword evidence="2" id="KW-0808">Transferase</keyword>
<evidence type="ECO:0000313" key="2">
    <source>
        <dbReference type="EMBL" id="KAA3483576.1"/>
    </source>
</evidence>
<dbReference type="PANTHER" id="PTHR33116">
    <property type="entry name" value="REVERSE TRANSCRIPTASE ZINC-BINDING DOMAIN-CONTAINING PROTEIN-RELATED-RELATED"/>
    <property type="match status" value="1"/>
</dbReference>
<reference evidence="3" key="1">
    <citation type="journal article" date="2019" name="Plant Biotechnol. J.">
        <title>Genome sequencing of the Australian wild diploid species Gossypium australe highlights disease resistance and delayed gland morphogenesis.</title>
        <authorList>
            <person name="Cai Y."/>
            <person name="Cai X."/>
            <person name="Wang Q."/>
            <person name="Wang P."/>
            <person name="Zhang Y."/>
            <person name="Cai C."/>
            <person name="Xu Y."/>
            <person name="Wang K."/>
            <person name="Zhou Z."/>
            <person name="Wang C."/>
            <person name="Geng S."/>
            <person name="Li B."/>
            <person name="Dong Q."/>
            <person name="Hou Y."/>
            <person name="Wang H."/>
            <person name="Ai P."/>
            <person name="Liu Z."/>
            <person name="Yi F."/>
            <person name="Sun M."/>
            <person name="An G."/>
            <person name="Cheng J."/>
            <person name="Zhang Y."/>
            <person name="Shi Q."/>
            <person name="Xie Y."/>
            <person name="Shi X."/>
            <person name="Chang Y."/>
            <person name="Huang F."/>
            <person name="Chen Y."/>
            <person name="Hong S."/>
            <person name="Mi L."/>
            <person name="Sun Q."/>
            <person name="Zhang L."/>
            <person name="Zhou B."/>
            <person name="Peng R."/>
            <person name="Zhang X."/>
            <person name="Liu F."/>
        </authorList>
    </citation>
    <scope>NUCLEOTIDE SEQUENCE [LARGE SCALE GENOMIC DNA]</scope>
    <source>
        <strain evidence="3">cv. PA1801</strain>
    </source>
</reference>
<dbReference type="Pfam" id="PF00078">
    <property type="entry name" value="RVT_1"/>
    <property type="match status" value="1"/>
</dbReference>
<comment type="caution">
    <text evidence="2">The sequence shown here is derived from an EMBL/GenBank/DDBJ whole genome shotgun (WGS) entry which is preliminary data.</text>
</comment>
<dbReference type="OrthoDB" id="445826at2759"/>
<protein>
    <submittedName>
        <fullName evidence="2">Reverse transcriptase</fullName>
    </submittedName>
</protein>
<keyword evidence="2" id="KW-0548">Nucleotidyltransferase</keyword>
<name>A0A5B6WQP4_9ROSI</name>
<evidence type="ECO:0000313" key="3">
    <source>
        <dbReference type="Proteomes" id="UP000325315"/>
    </source>
</evidence>
<dbReference type="EMBL" id="SMMG02000002">
    <property type="protein sequence ID" value="KAA3483576.1"/>
    <property type="molecule type" value="Genomic_DNA"/>
</dbReference>
<dbReference type="PANTHER" id="PTHR33116:SF86">
    <property type="entry name" value="REVERSE TRANSCRIPTASE DOMAIN-CONTAINING PROTEIN"/>
    <property type="match status" value="1"/>
</dbReference>
<evidence type="ECO:0000259" key="1">
    <source>
        <dbReference type="Pfam" id="PF00078"/>
    </source>
</evidence>
<dbReference type="Proteomes" id="UP000325315">
    <property type="component" value="Unassembled WGS sequence"/>
</dbReference>
<organism evidence="2 3">
    <name type="scientific">Gossypium australe</name>
    <dbReference type="NCBI Taxonomy" id="47621"/>
    <lineage>
        <taxon>Eukaryota</taxon>
        <taxon>Viridiplantae</taxon>
        <taxon>Streptophyta</taxon>
        <taxon>Embryophyta</taxon>
        <taxon>Tracheophyta</taxon>
        <taxon>Spermatophyta</taxon>
        <taxon>Magnoliopsida</taxon>
        <taxon>eudicotyledons</taxon>
        <taxon>Gunneridae</taxon>
        <taxon>Pentapetalae</taxon>
        <taxon>rosids</taxon>
        <taxon>malvids</taxon>
        <taxon>Malvales</taxon>
        <taxon>Malvaceae</taxon>
        <taxon>Malvoideae</taxon>
        <taxon>Gossypium</taxon>
    </lineage>
</organism>
<sequence>MAFLGCFFKEHWQMVGEDIINLCHKVLNNIKDVACLNDTFLVLIPKIKDPIDMTNFCPISLCRVIYKIISKVLANHLQSPPVNQSAFVPGRMIHDNIIIAHDLMHYLQSSKSRLKKGFVIKLDISKAYDHVEWNLLEKVMIKLGFKVNWVEEIMWRVRSVRYMVKCNMTLSDSIASERGFDNGTLSPLIFCMEVFSSMLIHAQNADTIKGIRASKNGRSVNISSLLTMPFFFFVRNKKSEVEAFMNILGTFEKISGQSINLDKSMVFFSLNTPMSQRHYLGGLLNLKVVDKLDNYLGLSVPVGKKKSIAFQSISNRISCRINSWSKRLLSYGGKEIFIKSILQSISTYAFSVFLAPKGIIEDIQSKISHMWWRGNDKSQS</sequence>
<gene>
    <name evidence="2" type="ORF">EPI10_005735</name>
</gene>